<sequence>MVLPLALLATGACRYDKAPETTPSPPGKCVADGLAGLTGKTRSEAVAKQALRLSGAKNIRWIAPGMAVTMDYREDRLNLDVDEKGRVTRAHCG</sequence>
<name>A0A4S1XJS9_9SPHN</name>
<proteinExistence type="predicted"/>
<reference evidence="1 2" key="1">
    <citation type="submission" date="2019-04" db="EMBL/GenBank/DDBJ databases">
        <title>Sphingomonas psychrotolerans sp. nov., isolated from soil in the Tianshan Mountains, Xinjiang, China.</title>
        <authorList>
            <person name="Luo Y."/>
            <person name="Sheng H."/>
        </authorList>
    </citation>
    <scope>NUCLEOTIDE SEQUENCE [LARGE SCALE GENOMIC DNA]</scope>
    <source>
        <strain evidence="1 2">ZFGT-11</strain>
    </source>
</reference>
<dbReference type="Gene3D" id="3.30.10.10">
    <property type="entry name" value="Trypsin Inhibitor V, subunit A"/>
    <property type="match status" value="1"/>
</dbReference>
<comment type="caution">
    <text evidence="1">The sequence shown here is derived from an EMBL/GenBank/DDBJ whole genome shotgun (WGS) entry which is preliminary data.</text>
</comment>
<dbReference type="Pfam" id="PF11720">
    <property type="entry name" value="Inhibitor_I78"/>
    <property type="match status" value="1"/>
</dbReference>
<accession>A0A4S1XJS9</accession>
<dbReference type="InterPro" id="IPR021719">
    <property type="entry name" value="Prot_inh_I78"/>
</dbReference>
<dbReference type="PANTHER" id="PTHR39600:SF1">
    <property type="entry name" value="PEPTIDASE INHIBITOR I78 FAMILY PROTEIN"/>
    <property type="match status" value="1"/>
</dbReference>
<evidence type="ECO:0000313" key="2">
    <source>
        <dbReference type="Proteomes" id="UP000306147"/>
    </source>
</evidence>
<dbReference type="OrthoDB" id="8724542at2"/>
<dbReference type="EMBL" id="SRXT01000001">
    <property type="protein sequence ID" value="TGX56327.1"/>
    <property type="molecule type" value="Genomic_DNA"/>
</dbReference>
<protein>
    <recommendedName>
        <fullName evidence="3">Peptidase inhibitor I78</fullName>
    </recommendedName>
</protein>
<dbReference type="AlphaFoldDB" id="A0A4S1XJS9"/>
<gene>
    <name evidence="1" type="ORF">E5A73_02655</name>
</gene>
<dbReference type="Proteomes" id="UP000306147">
    <property type="component" value="Unassembled WGS sequence"/>
</dbReference>
<evidence type="ECO:0000313" key="1">
    <source>
        <dbReference type="EMBL" id="TGX56327.1"/>
    </source>
</evidence>
<evidence type="ECO:0008006" key="3">
    <source>
        <dbReference type="Google" id="ProtNLM"/>
    </source>
</evidence>
<dbReference type="PANTHER" id="PTHR39600">
    <property type="entry name" value="PEPTIDASE INHIBITOR I78 FAMILY PROTEIN"/>
    <property type="match status" value="1"/>
</dbReference>
<keyword evidence="2" id="KW-1185">Reference proteome</keyword>
<organism evidence="1 2">
    <name type="scientific">Sphingomonas gei</name>
    <dbReference type="NCBI Taxonomy" id="1395960"/>
    <lineage>
        <taxon>Bacteria</taxon>
        <taxon>Pseudomonadati</taxon>
        <taxon>Pseudomonadota</taxon>
        <taxon>Alphaproteobacteria</taxon>
        <taxon>Sphingomonadales</taxon>
        <taxon>Sphingomonadaceae</taxon>
        <taxon>Sphingomonas</taxon>
    </lineage>
</organism>